<dbReference type="eggNOG" id="COG1330">
    <property type="taxonomic scope" value="Bacteria"/>
</dbReference>
<dbReference type="SUPFAM" id="SSF52540">
    <property type="entry name" value="P-loop containing nucleoside triphosphate hydrolases"/>
    <property type="match status" value="2"/>
</dbReference>
<sequence length="1141" mass="123165">MGLHVHRAQRADALAAALGDLLAEPPADPFGVDVVAVPTRGVERWLTQRLAHRLGTRDGRSDGICAAVRFPSPTTLVDELAGDRADDPWTPDAAVWPLLAAIEASVHEPWCALLAEHLGYRGDDAQAEHRRGRRYAVARRIAGLFDGYAEHRPEMVAAWSQGGDDDGWGEPVPADLSWQPRLWRRLRDRIDAPDPVATFAQVAARLAADPGAVDLPERVSLFGATALPHRQVLLLSALAHHRDVHLWLPHPSPVLWDRVGELRPPVPGRIRRRDDPTAGAATHPLLASMGRDVRELRTVLAGRIDRDTWHRADDPPATLLGRLQRDLSDNRRPGPGMADKPVVDATDDSVRVHAAHGPGRQVDVLRDVVIGLLADDPTLHPADILIMCPDIEAFAPLLQGAFGLADSVPDGHPAHQLQVRLADRALRQTNPLLATLDRLLDLAGSRVTASDVLDFAAFAPVRHRFGFDDDELSTLADWVAAAGARWGLDAEHRRRYGLAEYGQNTWRAALDRILLGVCMSDEPGNRLETALPLDEIGSADVDLAGRLAELIDRLATVVDTLSSRHSVQRWCAELLAGVQSLTSVPARAAWQVAEFRAEVAAVQRHAAAAGSTGLELGLADVRALLAGALAGRPTRANFRTGTLTVCTMMPMRSVPHRVICLLGLDDGVFPRGAREDGDDLLIREPACGERDLRSQDRQLMLDAIVAATEKLVITYSGADERTGAQRPPAVPVGELLDALDDTATTATGGAVRDLVLVRHPLQPFDARTLTAGALGRVGPFTFDPVALGGARALAGPRRPAGRLVPAPLPAPDRPPADVELAEVIEVLTHPAKGFLRRRLDVAVPFEQDDPPDDLPVDLDALQEWGVGDRILRDRLAGVPEQECRQAEWRRGVLPPAALGGRALERVLRDVRPLVDRTATLRAAPRHTVEVSVPLPDGRRLRGTVGGVHGIGLVTVSYSKLAPRARLQSWLAFLALTASDPALAWTAAAVGRAERGRPQCATLAALPGERARELLIDLVGLYEEGLRAPLPLPLKTGEKYADARRRGMDHDKAQDQAAATWTGGKYPGERQDAANMRVWGRDAPFSVLTGSGTDPDTGIDTGTDPGIDADTGTDRGTATGRFALLAGRLWRPLQQHEERGAL</sequence>
<dbReference type="Gene3D" id="3.40.50.300">
    <property type="entry name" value="P-loop containing nucleotide triphosphate hydrolases"/>
    <property type="match status" value="2"/>
</dbReference>
<keyword evidence="5 10" id="KW-0347">Helicase</keyword>
<dbReference type="InterPro" id="IPR027417">
    <property type="entry name" value="P-loop_NTPase"/>
</dbReference>
<dbReference type="PANTHER" id="PTHR30591">
    <property type="entry name" value="RECBCD ENZYME SUBUNIT RECC"/>
    <property type="match status" value="1"/>
</dbReference>
<evidence type="ECO:0000259" key="12">
    <source>
        <dbReference type="Pfam" id="PF17946"/>
    </source>
</evidence>
<keyword evidence="8 10" id="KW-0238">DNA-binding</keyword>
<evidence type="ECO:0000256" key="10">
    <source>
        <dbReference type="HAMAP-Rule" id="MF_01486"/>
    </source>
</evidence>
<protein>
    <recommendedName>
        <fullName evidence="10">RecBCD enzyme subunit RecC</fullName>
    </recommendedName>
    <alternativeName>
        <fullName evidence="10">Exonuclease V subunit RecC</fullName>
        <shortName evidence="10">ExoV subunit RecC</shortName>
    </alternativeName>
    <alternativeName>
        <fullName evidence="10">Helicase/nuclease RecBCD subunit RecC</fullName>
    </alternativeName>
</protein>
<evidence type="ECO:0000256" key="7">
    <source>
        <dbReference type="ARBA" id="ARBA00022840"/>
    </source>
</evidence>
<dbReference type="PIRSF" id="PIRSF000980">
    <property type="entry name" value="RecC"/>
    <property type="match status" value="1"/>
</dbReference>
<comment type="miscellaneous">
    <text evidence="10">In the RecBCD complex, RecB has a slow 3'-5' helicase, an exonuclease activity and loads RecA onto ssDNA, RecD has a fast 5'-3' helicase activity, while RecC stimulates the ATPase and processivity of the RecB helicase and contributes to recognition of the Chi site.</text>
</comment>
<evidence type="ECO:0000256" key="3">
    <source>
        <dbReference type="ARBA" id="ARBA00022763"/>
    </source>
</evidence>
<accession>C8XGX0</accession>
<dbReference type="KEGG" id="nml:Namu_3908"/>
<dbReference type="GO" id="GO:0003678">
    <property type="term" value="F:DNA helicase activity"/>
    <property type="evidence" value="ECO:0007669"/>
    <property type="project" value="UniProtKB-UniRule"/>
</dbReference>
<dbReference type="SUPFAM" id="SSF52980">
    <property type="entry name" value="Restriction endonuclease-like"/>
    <property type="match status" value="1"/>
</dbReference>
<dbReference type="InterPro" id="IPR011335">
    <property type="entry name" value="Restrct_endonuc-II-like"/>
</dbReference>
<evidence type="ECO:0000256" key="1">
    <source>
        <dbReference type="ARBA" id="ARBA00022722"/>
    </source>
</evidence>
<dbReference type="Pfam" id="PF04257">
    <property type="entry name" value="Exonuc_V_gamma"/>
    <property type="match status" value="1"/>
</dbReference>
<dbReference type="Proteomes" id="UP000002218">
    <property type="component" value="Chromosome"/>
</dbReference>
<name>C8XGX0_NAKMY</name>
<dbReference type="InterPro" id="IPR013986">
    <property type="entry name" value="DExx_box_DNA_helicase_dom_sf"/>
</dbReference>
<dbReference type="Gene3D" id="1.10.10.160">
    <property type="match status" value="1"/>
</dbReference>
<reference evidence="14" key="1">
    <citation type="submission" date="2009-09" db="EMBL/GenBank/DDBJ databases">
        <title>The complete genome of Nakamurella multipartita DSM 44233.</title>
        <authorList>
            <consortium name="US DOE Joint Genome Institute (JGI-PGF)"/>
            <person name="Lucas S."/>
            <person name="Copeland A."/>
            <person name="Lapidus A."/>
            <person name="Glavina del Rio T."/>
            <person name="Dalin E."/>
            <person name="Tice H."/>
            <person name="Bruce D."/>
            <person name="Goodwin L."/>
            <person name="Pitluck S."/>
            <person name="Kyrpides N."/>
            <person name="Mavromatis K."/>
            <person name="Ivanova N."/>
            <person name="Ovchinnikova G."/>
            <person name="Sims D."/>
            <person name="Meincke L."/>
            <person name="Brettin T."/>
            <person name="Detter J.C."/>
            <person name="Han C."/>
            <person name="Larimer F."/>
            <person name="Land M."/>
            <person name="Hauser L."/>
            <person name="Markowitz V."/>
            <person name="Cheng J.-F."/>
            <person name="Hugenholtz P."/>
            <person name="Woyke T."/>
            <person name="Wu D."/>
            <person name="Klenk H.-P."/>
            <person name="Eisen J.A."/>
        </authorList>
    </citation>
    <scope>NUCLEOTIDE SEQUENCE [LARGE SCALE GENOMIC DNA]</scope>
    <source>
        <strain evidence="14">ATCC 700099 / DSM 44233 / CIP 104796 / JCM 9543 / NBRC 105858 / Y-104</strain>
    </source>
</reference>
<dbReference type="AlphaFoldDB" id="C8XGX0"/>
<gene>
    <name evidence="10" type="primary">recC</name>
    <name evidence="13" type="ordered locus">Namu_3908</name>
</gene>
<keyword evidence="14" id="KW-1185">Reference proteome</keyword>
<dbReference type="GO" id="GO:0008854">
    <property type="term" value="F:exodeoxyribonuclease V activity"/>
    <property type="evidence" value="ECO:0007669"/>
    <property type="project" value="InterPro"/>
</dbReference>
<evidence type="ECO:0000256" key="5">
    <source>
        <dbReference type="ARBA" id="ARBA00022806"/>
    </source>
</evidence>
<dbReference type="InterPro" id="IPR006697">
    <property type="entry name" value="RecC"/>
</dbReference>
<dbReference type="Gene3D" id="3.40.50.10930">
    <property type="match status" value="1"/>
</dbReference>
<evidence type="ECO:0000256" key="2">
    <source>
        <dbReference type="ARBA" id="ARBA00022741"/>
    </source>
</evidence>
<organism evidence="13 14">
    <name type="scientific">Nakamurella multipartita (strain ATCC 700099 / DSM 44233 / CIP 104796 / JCM 9543 / NBRC 105858 / Y-104)</name>
    <name type="common">Microsphaera multipartita</name>
    <dbReference type="NCBI Taxonomy" id="479431"/>
    <lineage>
        <taxon>Bacteria</taxon>
        <taxon>Bacillati</taxon>
        <taxon>Actinomycetota</taxon>
        <taxon>Actinomycetes</taxon>
        <taxon>Nakamurellales</taxon>
        <taxon>Nakamurellaceae</taxon>
        <taxon>Nakamurella</taxon>
    </lineage>
</organism>
<evidence type="ECO:0000313" key="14">
    <source>
        <dbReference type="Proteomes" id="UP000002218"/>
    </source>
</evidence>
<comment type="function">
    <text evidence="10">A helicase/nuclease that prepares dsDNA breaks (DSB) for recombinational DNA repair. Binds to DSBs and unwinds DNA via a highly rapid and processive ATP-dependent bidirectional helicase activity. Unwinds dsDNA until it encounters a Chi (crossover hotspot instigator) sequence from the 3' direction. Cuts ssDNA a few nucleotides 3' to the Chi site. The properties and activities of the enzyme are changed at Chi. The Chi-altered holoenzyme produces a long 3'-ssDNA overhang and facilitates RecA-binding to the ssDNA for homologous DNA recombination and repair. Holoenzyme degrades any linearized DNA that is unable to undergo homologous recombination. In the holoenzyme this subunit recognizes the wild-type Chi sequence, and when added to isolated RecB increases its ATP-dependent helicase processivity.</text>
</comment>
<keyword evidence="3 10" id="KW-0227">DNA damage</keyword>
<dbReference type="RefSeq" id="WP_015749027.1">
    <property type="nucleotide sequence ID" value="NC_013235.1"/>
</dbReference>
<evidence type="ECO:0000256" key="11">
    <source>
        <dbReference type="SAM" id="MobiDB-lite"/>
    </source>
</evidence>
<dbReference type="GO" id="GO:0000724">
    <property type="term" value="P:double-strand break repair via homologous recombination"/>
    <property type="evidence" value="ECO:0007669"/>
    <property type="project" value="UniProtKB-UniRule"/>
</dbReference>
<dbReference type="GO" id="GO:0005524">
    <property type="term" value="F:ATP binding"/>
    <property type="evidence" value="ECO:0007669"/>
    <property type="project" value="UniProtKB-UniRule"/>
</dbReference>
<proteinExistence type="inferred from homology"/>
<feature type="compositionally biased region" description="Low complexity" evidence="11">
    <location>
        <begin position="1088"/>
        <end position="1114"/>
    </location>
</feature>
<dbReference type="GO" id="GO:0003677">
    <property type="term" value="F:DNA binding"/>
    <property type="evidence" value="ECO:0007669"/>
    <property type="project" value="UniProtKB-UniRule"/>
</dbReference>
<keyword evidence="2 10" id="KW-0547">Nucleotide-binding</keyword>
<evidence type="ECO:0000256" key="4">
    <source>
        <dbReference type="ARBA" id="ARBA00022801"/>
    </source>
</evidence>
<keyword evidence="7 10" id="KW-0067">ATP-binding</keyword>
<feature type="region of interest" description="Disordered" evidence="11">
    <location>
        <begin position="1085"/>
        <end position="1114"/>
    </location>
</feature>
<dbReference type="HAMAP" id="MF_01486">
    <property type="entry name" value="RecC"/>
    <property type="match status" value="1"/>
</dbReference>
<dbReference type="GO" id="GO:0009338">
    <property type="term" value="C:exodeoxyribonuclease V complex"/>
    <property type="evidence" value="ECO:0007669"/>
    <property type="project" value="InterPro"/>
</dbReference>
<evidence type="ECO:0000313" key="13">
    <source>
        <dbReference type="EMBL" id="ACV80201.1"/>
    </source>
</evidence>
<dbReference type="Pfam" id="PF17946">
    <property type="entry name" value="RecC_C"/>
    <property type="match status" value="1"/>
</dbReference>
<dbReference type="STRING" id="479431.Namu_3908"/>
<evidence type="ECO:0000256" key="8">
    <source>
        <dbReference type="ARBA" id="ARBA00023125"/>
    </source>
</evidence>
<dbReference type="InterPro" id="IPR041500">
    <property type="entry name" value="RecC_C"/>
</dbReference>
<keyword evidence="4 10" id="KW-0378">Hydrolase</keyword>
<reference evidence="13 14" key="2">
    <citation type="journal article" date="2010" name="Stand. Genomic Sci.">
        <title>Complete genome sequence of Nakamurella multipartita type strain (Y-104).</title>
        <authorList>
            <person name="Tice H."/>
            <person name="Mayilraj S."/>
            <person name="Sims D."/>
            <person name="Lapidus A."/>
            <person name="Nolan M."/>
            <person name="Lucas S."/>
            <person name="Glavina Del Rio T."/>
            <person name="Copeland A."/>
            <person name="Cheng J.F."/>
            <person name="Meincke L."/>
            <person name="Bruce D."/>
            <person name="Goodwin L."/>
            <person name="Pitluck S."/>
            <person name="Ivanova N."/>
            <person name="Mavromatis K."/>
            <person name="Ovchinnikova G."/>
            <person name="Pati A."/>
            <person name="Chen A."/>
            <person name="Palaniappan K."/>
            <person name="Land M."/>
            <person name="Hauser L."/>
            <person name="Chang Y.J."/>
            <person name="Jeffries C.D."/>
            <person name="Detter J.C."/>
            <person name="Brettin T."/>
            <person name="Rohde M."/>
            <person name="Goker M."/>
            <person name="Bristow J."/>
            <person name="Eisen J.A."/>
            <person name="Markowitz V."/>
            <person name="Hugenholtz P."/>
            <person name="Kyrpides N.C."/>
            <person name="Klenk H.P."/>
            <person name="Chen F."/>
        </authorList>
    </citation>
    <scope>NUCLEOTIDE SEQUENCE [LARGE SCALE GENOMIC DNA]</scope>
    <source>
        <strain evidence="14">ATCC 700099 / DSM 44233 / CIP 104796 / JCM 9543 / NBRC 105858 / Y-104</strain>
    </source>
</reference>
<comment type="similarity">
    <text evidence="10">Belongs to the RecC family.</text>
</comment>
<comment type="subunit">
    <text evidence="10">Heterotrimer of RecB, RecC and RecD. All subunits contribute to DNA-binding.</text>
</comment>
<dbReference type="Gene3D" id="1.10.10.990">
    <property type="match status" value="1"/>
</dbReference>
<keyword evidence="6 10" id="KW-0269">Exonuclease</keyword>
<dbReference type="PANTHER" id="PTHR30591:SF1">
    <property type="entry name" value="RECBCD ENZYME SUBUNIT RECC"/>
    <property type="match status" value="1"/>
</dbReference>
<keyword evidence="1 10" id="KW-0540">Nuclease</keyword>
<evidence type="ECO:0000256" key="9">
    <source>
        <dbReference type="ARBA" id="ARBA00023204"/>
    </source>
</evidence>
<feature type="region of interest" description="Disordered" evidence="11">
    <location>
        <begin position="1048"/>
        <end position="1068"/>
    </location>
</feature>
<dbReference type="NCBIfam" id="TIGR01450">
    <property type="entry name" value="recC"/>
    <property type="match status" value="1"/>
</dbReference>
<dbReference type="HOGENOM" id="CLU_007513_1_0_11"/>
<dbReference type="InParanoid" id="C8XGX0"/>
<dbReference type="OrthoDB" id="9762834at2"/>
<keyword evidence="9 10" id="KW-0234">DNA repair</keyword>
<evidence type="ECO:0000256" key="6">
    <source>
        <dbReference type="ARBA" id="ARBA00022839"/>
    </source>
</evidence>
<dbReference type="EMBL" id="CP001737">
    <property type="protein sequence ID" value="ACV80201.1"/>
    <property type="molecule type" value="Genomic_DNA"/>
</dbReference>
<feature type="domain" description="RecC C-terminal" evidence="12">
    <location>
        <begin position="815"/>
        <end position="1043"/>
    </location>
</feature>